<dbReference type="InterPro" id="IPR036527">
    <property type="entry name" value="SCP2_sterol-bd_dom_sf"/>
</dbReference>
<organism evidence="2 3">
    <name type="scientific">Cohnella boryungensis</name>
    <dbReference type="NCBI Taxonomy" id="768479"/>
    <lineage>
        <taxon>Bacteria</taxon>
        <taxon>Bacillati</taxon>
        <taxon>Bacillota</taxon>
        <taxon>Bacilli</taxon>
        <taxon>Bacillales</taxon>
        <taxon>Paenibacillaceae</taxon>
        <taxon>Cohnella</taxon>
    </lineage>
</organism>
<dbReference type="Gene3D" id="3.40.630.30">
    <property type="match status" value="2"/>
</dbReference>
<dbReference type="RefSeq" id="WP_204601869.1">
    <property type="nucleotide sequence ID" value="NZ_JBHSED010000016.1"/>
</dbReference>
<dbReference type="PANTHER" id="PTHR37817">
    <property type="entry name" value="N-ACETYLTRANSFERASE EIS"/>
    <property type="match status" value="1"/>
</dbReference>
<dbReference type="GO" id="GO:0016746">
    <property type="term" value="F:acyltransferase activity"/>
    <property type="evidence" value="ECO:0007669"/>
    <property type="project" value="UniProtKB-KW"/>
</dbReference>
<sequence length="401" mass="46353">MQIRQLGAGDYDDRMALSQFAFQMRLTEEQLELRRKSYRPEEEWGAFDERGELLSALSILPLETWLQGRLLRMGGVAGVATWPEARRQGCVSKLLLHALTVMKREGQTVSMLHPFSFGFYRRYGYEMTIERKKYTIETRQLPPRKDTPGFVKRMAERDTAVLDAIYSAYASRYNGNILRTPSWWNERVFRKEGMFAVYYREDRTPEGYVFYEIANGLMTLHEMAYVSDTAYTALWTFVANHDSMISEVTWMAPVDDSLPFLLPDPRIRQEIVPYFMTRIVDAQAFVKEYAWEPDAENRENEETVLLRLTDEHAPWNEGEFRLVWSAAGEGRLERIEAGEAASRAADEDFISCDIQGLAAMLAGGRRPTWLAAVGRIAGPGERLRVLERRIPNRTAYLVDFF</sequence>
<evidence type="ECO:0000313" key="2">
    <source>
        <dbReference type="EMBL" id="MFC4303973.1"/>
    </source>
</evidence>
<evidence type="ECO:0000313" key="3">
    <source>
        <dbReference type="Proteomes" id="UP001595755"/>
    </source>
</evidence>
<dbReference type="PANTHER" id="PTHR37817:SF1">
    <property type="entry name" value="N-ACETYLTRANSFERASE EIS"/>
    <property type="match status" value="1"/>
</dbReference>
<dbReference type="PROSITE" id="PS51186">
    <property type="entry name" value="GNAT"/>
    <property type="match status" value="1"/>
</dbReference>
<dbReference type="Pfam" id="PF17668">
    <property type="entry name" value="Acetyltransf_17"/>
    <property type="match status" value="1"/>
</dbReference>
<dbReference type="InterPro" id="IPR051554">
    <property type="entry name" value="Acetyltransferase_Eis"/>
</dbReference>
<dbReference type="InterPro" id="IPR016181">
    <property type="entry name" value="Acyl_CoA_acyltransferase"/>
</dbReference>
<dbReference type="InterPro" id="IPR025559">
    <property type="entry name" value="Eis_dom"/>
</dbReference>
<dbReference type="SUPFAM" id="SSF55729">
    <property type="entry name" value="Acyl-CoA N-acyltransferases (Nat)"/>
    <property type="match status" value="1"/>
</dbReference>
<dbReference type="Gene3D" id="3.30.1050.10">
    <property type="entry name" value="SCP2 sterol-binding domain"/>
    <property type="match status" value="1"/>
</dbReference>
<protein>
    <submittedName>
        <fullName evidence="2">Enhanced intracellular survival protein Eis</fullName>
        <ecNumber evidence="2">2.3.1.-</ecNumber>
    </submittedName>
</protein>
<dbReference type="EC" id="2.3.1.-" evidence="2"/>
<keyword evidence="2" id="KW-0012">Acyltransferase</keyword>
<dbReference type="InterPro" id="IPR041380">
    <property type="entry name" value="Acetyltransf_17"/>
</dbReference>
<comment type="caution">
    <text evidence="2">The sequence shown here is derived from an EMBL/GenBank/DDBJ whole genome shotgun (WGS) entry which is preliminary data.</text>
</comment>
<dbReference type="Pfam" id="PF13530">
    <property type="entry name" value="SCP2_2"/>
    <property type="match status" value="1"/>
</dbReference>
<keyword evidence="2" id="KW-0808">Transferase</keyword>
<proteinExistence type="predicted"/>
<keyword evidence="3" id="KW-1185">Reference proteome</keyword>
<dbReference type="InterPro" id="IPR000182">
    <property type="entry name" value="GNAT_dom"/>
</dbReference>
<dbReference type="Proteomes" id="UP001595755">
    <property type="component" value="Unassembled WGS sequence"/>
</dbReference>
<name>A0ABV8S8W1_9BACL</name>
<gene>
    <name evidence="2" type="primary">eis</name>
    <name evidence="2" type="ORF">ACFO1S_11035</name>
</gene>
<dbReference type="Pfam" id="PF13527">
    <property type="entry name" value="Acetyltransf_9"/>
    <property type="match status" value="1"/>
</dbReference>
<reference evidence="3" key="1">
    <citation type="journal article" date="2019" name="Int. J. Syst. Evol. Microbiol.">
        <title>The Global Catalogue of Microorganisms (GCM) 10K type strain sequencing project: providing services to taxonomists for standard genome sequencing and annotation.</title>
        <authorList>
            <consortium name="The Broad Institute Genomics Platform"/>
            <consortium name="The Broad Institute Genome Sequencing Center for Infectious Disease"/>
            <person name="Wu L."/>
            <person name="Ma J."/>
        </authorList>
    </citation>
    <scope>NUCLEOTIDE SEQUENCE [LARGE SCALE GENOMIC DNA]</scope>
    <source>
        <strain evidence="3">CGMCC 4.1641</strain>
    </source>
</reference>
<dbReference type="EMBL" id="JBHSED010000016">
    <property type="protein sequence ID" value="MFC4303973.1"/>
    <property type="molecule type" value="Genomic_DNA"/>
</dbReference>
<evidence type="ECO:0000259" key="1">
    <source>
        <dbReference type="PROSITE" id="PS51186"/>
    </source>
</evidence>
<dbReference type="SUPFAM" id="SSF55718">
    <property type="entry name" value="SCP-like"/>
    <property type="match status" value="1"/>
</dbReference>
<accession>A0ABV8S8W1</accession>
<feature type="domain" description="N-acetyltransferase" evidence="1">
    <location>
        <begin position="1"/>
        <end position="148"/>
    </location>
</feature>